<dbReference type="AlphaFoldDB" id="K0STF2"/>
<evidence type="ECO:0000256" key="1">
    <source>
        <dbReference type="SAM" id="MobiDB-lite"/>
    </source>
</evidence>
<evidence type="ECO:0000313" key="2">
    <source>
        <dbReference type="EMBL" id="EJK64281.1"/>
    </source>
</evidence>
<sequence>MGVNDLSKKLRDSSVTPDEVASDVRLSGKRLGVDFMVVAHKAIGSYDGAAEMAMEPEIASSTMKERRDLSRSERRRQRSARGKTAGGAAEIPRHRYRVRRSYNTCNGMPINEAKVRTSLIERTNRRKVHNSMSDAGMLRQLLQHDRLHQMMRDNLISRDNALWSYLEHFMSDRQKKIEELKAKVPEEDRLKGGPRGDEYDRDYDISRGI</sequence>
<dbReference type="Proteomes" id="UP000266841">
    <property type="component" value="Unassembled WGS sequence"/>
</dbReference>
<evidence type="ECO:0000313" key="3">
    <source>
        <dbReference type="Proteomes" id="UP000266841"/>
    </source>
</evidence>
<gene>
    <name evidence="2" type="ORF">THAOC_15000</name>
</gene>
<keyword evidence="3" id="KW-1185">Reference proteome</keyword>
<reference evidence="2 3" key="1">
    <citation type="journal article" date="2012" name="Genome Biol.">
        <title>Genome and low-iron response of an oceanic diatom adapted to chronic iron limitation.</title>
        <authorList>
            <person name="Lommer M."/>
            <person name="Specht M."/>
            <person name="Roy A.S."/>
            <person name="Kraemer L."/>
            <person name="Andreson R."/>
            <person name="Gutowska M.A."/>
            <person name="Wolf J."/>
            <person name="Bergner S.V."/>
            <person name="Schilhabel M.B."/>
            <person name="Klostermeier U.C."/>
            <person name="Beiko R.G."/>
            <person name="Rosenstiel P."/>
            <person name="Hippler M."/>
            <person name="Laroche J."/>
        </authorList>
    </citation>
    <scope>NUCLEOTIDE SEQUENCE [LARGE SCALE GENOMIC DNA]</scope>
    <source>
        <strain evidence="2 3">CCMP1005</strain>
    </source>
</reference>
<feature type="region of interest" description="Disordered" evidence="1">
    <location>
        <begin position="57"/>
        <end position="91"/>
    </location>
</feature>
<accession>K0STF2</accession>
<protein>
    <submittedName>
        <fullName evidence="2">Uncharacterized protein</fullName>
    </submittedName>
</protein>
<name>K0STF2_THAOC</name>
<comment type="caution">
    <text evidence="2">The sequence shown here is derived from an EMBL/GenBank/DDBJ whole genome shotgun (WGS) entry which is preliminary data.</text>
</comment>
<dbReference type="EMBL" id="AGNL01017445">
    <property type="protein sequence ID" value="EJK64281.1"/>
    <property type="molecule type" value="Genomic_DNA"/>
</dbReference>
<feature type="compositionally biased region" description="Basic and acidic residues" evidence="1">
    <location>
        <begin position="63"/>
        <end position="72"/>
    </location>
</feature>
<organism evidence="2 3">
    <name type="scientific">Thalassiosira oceanica</name>
    <name type="common">Marine diatom</name>
    <dbReference type="NCBI Taxonomy" id="159749"/>
    <lineage>
        <taxon>Eukaryota</taxon>
        <taxon>Sar</taxon>
        <taxon>Stramenopiles</taxon>
        <taxon>Ochrophyta</taxon>
        <taxon>Bacillariophyta</taxon>
        <taxon>Coscinodiscophyceae</taxon>
        <taxon>Thalassiosirophycidae</taxon>
        <taxon>Thalassiosirales</taxon>
        <taxon>Thalassiosiraceae</taxon>
        <taxon>Thalassiosira</taxon>
    </lineage>
</organism>
<proteinExistence type="predicted"/>
<feature type="region of interest" description="Disordered" evidence="1">
    <location>
        <begin position="185"/>
        <end position="209"/>
    </location>
</feature>